<dbReference type="Proteomes" id="UP000288843">
    <property type="component" value="Unassembled WGS sequence"/>
</dbReference>
<feature type="transmembrane region" description="Helical" evidence="7">
    <location>
        <begin position="131"/>
        <end position="153"/>
    </location>
</feature>
<evidence type="ECO:0000256" key="2">
    <source>
        <dbReference type="ARBA" id="ARBA00022448"/>
    </source>
</evidence>
<dbReference type="Pfam" id="PF07690">
    <property type="entry name" value="MFS_1"/>
    <property type="match status" value="1"/>
</dbReference>
<accession>A0A443VP12</accession>
<dbReference type="InterPro" id="IPR011701">
    <property type="entry name" value="MFS"/>
</dbReference>
<feature type="transmembrane region" description="Helical" evidence="7">
    <location>
        <begin position="269"/>
        <end position="288"/>
    </location>
</feature>
<keyword evidence="3" id="KW-1003">Cell membrane</keyword>
<evidence type="ECO:0000313" key="10">
    <source>
        <dbReference type="Proteomes" id="UP000288843"/>
    </source>
</evidence>
<proteinExistence type="predicted"/>
<feature type="transmembrane region" description="Helical" evidence="7">
    <location>
        <begin position="294"/>
        <end position="321"/>
    </location>
</feature>
<feature type="transmembrane region" description="Helical" evidence="7">
    <location>
        <begin position="367"/>
        <end position="388"/>
    </location>
</feature>
<keyword evidence="5 7" id="KW-1133">Transmembrane helix</keyword>
<reference evidence="9 10" key="1">
    <citation type="submission" date="2018-06" db="EMBL/GenBank/DDBJ databases">
        <title>Carbapenemase-producing Enterobacteriaceae present in wastewater treatment plant effluent and nearby surface waters in the US.</title>
        <authorList>
            <person name="Mathys D.A."/>
            <person name="Mollenkopf D.F."/>
            <person name="Feicht S.M."/>
            <person name="Adams R.J."/>
            <person name="Albers A.L."/>
            <person name="Stuever D.M."/>
            <person name="Daniels J.B."/>
            <person name="Wittum T.E."/>
        </authorList>
    </citation>
    <scope>NUCLEOTIDE SEQUENCE [LARGE SCALE GENOMIC DNA]</scope>
    <source>
        <strain evidence="9 10">GEO_47_Down_B</strain>
    </source>
</reference>
<evidence type="ECO:0000256" key="6">
    <source>
        <dbReference type="ARBA" id="ARBA00023136"/>
    </source>
</evidence>
<dbReference type="InterPro" id="IPR036259">
    <property type="entry name" value="MFS_trans_sf"/>
</dbReference>
<organism evidence="9 10">
    <name type="scientific">Raoultella planticola</name>
    <name type="common">Klebsiella planticola</name>
    <dbReference type="NCBI Taxonomy" id="575"/>
    <lineage>
        <taxon>Bacteria</taxon>
        <taxon>Pseudomonadati</taxon>
        <taxon>Pseudomonadota</taxon>
        <taxon>Gammaproteobacteria</taxon>
        <taxon>Enterobacterales</taxon>
        <taxon>Enterobacteriaceae</taxon>
        <taxon>Klebsiella/Raoultella group</taxon>
        <taxon>Raoultella</taxon>
    </lineage>
</organism>
<comment type="subcellular location">
    <subcellularLocation>
        <location evidence="1">Cell membrane</location>
        <topology evidence="1">Multi-pass membrane protein</topology>
    </subcellularLocation>
</comment>
<dbReference type="RefSeq" id="WP_128319734.1">
    <property type="nucleotide sequence ID" value="NZ_JAUBKS010000014.1"/>
</dbReference>
<feature type="transmembrane region" description="Helical" evidence="7">
    <location>
        <begin position="45"/>
        <end position="64"/>
    </location>
</feature>
<dbReference type="EMBL" id="QKOX01000009">
    <property type="protein sequence ID" value="RWT23161.1"/>
    <property type="molecule type" value="Genomic_DNA"/>
</dbReference>
<evidence type="ECO:0000256" key="3">
    <source>
        <dbReference type="ARBA" id="ARBA00022475"/>
    </source>
</evidence>
<dbReference type="PANTHER" id="PTHR42718:SF9">
    <property type="entry name" value="MAJOR FACILITATOR SUPERFAMILY MULTIDRUG TRANSPORTER MFSC"/>
    <property type="match status" value="1"/>
</dbReference>
<feature type="transmembrane region" description="Helical" evidence="7">
    <location>
        <begin position="341"/>
        <end position="361"/>
    </location>
</feature>
<evidence type="ECO:0000259" key="8">
    <source>
        <dbReference type="PROSITE" id="PS50850"/>
    </source>
</evidence>
<protein>
    <submittedName>
        <fullName evidence="9">MFS transporter</fullName>
    </submittedName>
</protein>
<dbReference type="PROSITE" id="PS00217">
    <property type="entry name" value="SUGAR_TRANSPORT_2"/>
    <property type="match status" value="1"/>
</dbReference>
<dbReference type="GO" id="GO:0022857">
    <property type="term" value="F:transmembrane transporter activity"/>
    <property type="evidence" value="ECO:0007669"/>
    <property type="project" value="InterPro"/>
</dbReference>
<dbReference type="InterPro" id="IPR005829">
    <property type="entry name" value="Sugar_transporter_CS"/>
</dbReference>
<evidence type="ECO:0000256" key="1">
    <source>
        <dbReference type="ARBA" id="ARBA00004651"/>
    </source>
</evidence>
<dbReference type="GO" id="GO:0005886">
    <property type="term" value="C:plasma membrane"/>
    <property type="evidence" value="ECO:0007669"/>
    <property type="project" value="UniProtKB-SubCell"/>
</dbReference>
<evidence type="ECO:0000256" key="4">
    <source>
        <dbReference type="ARBA" id="ARBA00022692"/>
    </source>
</evidence>
<evidence type="ECO:0000256" key="5">
    <source>
        <dbReference type="ARBA" id="ARBA00022989"/>
    </source>
</evidence>
<comment type="caution">
    <text evidence="9">The sequence shown here is derived from an EMBL/GenBank/DDBJ whole genome shotgun (WGS) entry which is preliminary data.</text>
</comment>
<gene>
    <name evidence="9" type="ORF">DN603_11085</name>
</gene>
<dbReference type="PROSITE" id="PS50850">
    <property type="entry name" value="MFS"/>
    <property type="match status" value="1"/>
</dbReference>
<evidence type="ECO:0000313" key="9">
    <source>
        <dbReference type="EMBL" id="RWT23161.1"/>
    </source>
</evidence>
<feature type="domain" description="Major facilitator superfamily (MFS) profile" evidence="8">
    <location>
        <begin position="7"/>
        <end position="393"/>
    </location>
</feature>
<name>A0A443VP12_RAOPL</name>
<feature type="transmembrane region" description="Helical" evidence="7">
    <location>
        <begin position="73"/>
        <end position="92"/>
    </location>
</feature>
<dbReference type="Gene3D" id="1.20.1250.20">
    <property type="entry name" value="MFS general substrate transporter like domains"/>
    <property type="match status" value="1"/>
</dbReference>
<feature type="transmembrane region" description="Helical" evidence="7">
    <location>
        <begin position="159"/>
        <end position="181"/>
    </location>
</feature>
<keyword evidence="2" id="KW-0813">Transport</keyword>
<keyword evidence="6 7" id="KW-0472">Membrane</keyword>
<keyword evidence="4 7" id="KW-0812">Transmembrane</keyword>
<sequence length="404" mass="42920">MTVRSKVATVFLLGFFLDLINMFIASVAFPGMSRALNASVSELAWVSNGYIAGLTLVVPFSAWLTQRCGARRLFMLSLTLFSAAALACGLSDSLGSLIFWRALQGMGGGLLIPVGQSLTWQLFQPHERAKLSAAVMLVGLLAPACSPAAGGLLVETFSWRGVFFASLPVALITLALAGVWLKNDDGPARPSRFLHLPLLADPLLRFAMLIYLCVPGVFIGINVVGLFYLQTITGMSPSATGALMLPWSLASFVAISLSGRFFNRLGPRPFILSGCLLQAAGILLLTGVTPQSSMASLVFAFILMGAGGSLCSSTAQSCAFLNIANGDMPDASALWNINRQLSFLAGAALLSALLAVLQVYYPATQAWHGVFIIAACLTLIPLLGCLYLNNQVIVTRLHQKMEIP</sequence>
<dbReference type="AlphaFoldDB" id="A0A443VP12"/>
<evidence type="ECO:0000256" key="7">
    <source>
        <dbReference type="SAM" id="Phobius"/>
    </source>
</evidence>
<dbReference type="SUPFAM" id="SSF103473">
    <property type="entry name" value="MFS general substrate transporter"/>
    <property type="match status" value="1"/>
</dbReference>
<dbReference type="PANTHER" id="PTHR42718">
    <property type="entry name" value="MAJOR FACILITATOR SUPERFAMILY MULTIDRUG TRANSPORTER MFSC"/>
    <property type="match status" value="1"/>
</dbReference>
<dbReference type="InterPro" id="IPR020846">
    <property type="entry name" value="MFS_dom"/>
</dbReference>
<feature type="transmembrane region" description="Helical" evidence="7">
    <location>
        <begin position="202"/>
        <end position="229"/>
    </location>
</feature>